<dbReference type="AlphaFoldDB" id="A0A2S4NAS3"/>
<reference evidence="2 3" key="1">
    <citation type="submission" date="2018-01" db="EMBL/GenBank/DDBJ databases">
        <title>Genomic Encyclopedia of Type Strains, Phase I: the one thousand microbial genomes (KMG-I) project.</title>
        <authorList>
            <person name="Goeker M."/>
        </authorList>
    </citation>
    <scope>NUCLEOTIDE SEQUENCE [LARGE SCALE GENOMIC DNA]</scope>
    <source>
        <strain evidence="2 3">DSM 17960</strain>
    </source>
</reference>
<keyword evidence="1" id="KW-1133">Transmembrane helix</keyword>
<keyword evidence="3" id="KW-1185">Reference proteome</keyword>
<evidence type="ECO:0000313" key="3">
    <source>
        <dbReference type="Proteomes" id="UP000237056"/>
    </source>
</evidence>
<gene>
    <name evidence="2" type="ORF">Q361_102104</name>
</gene>
<name>A0A2S4NAS3_9FLAO</name>
<sequence length="125" mass="14541">MKFYQRLAYYLLGVFLGGFVVAGFFMKKKTQCNYMPNARVLNNIKSKPLEYSLEASRKLSEDWVDSIDIKNSLQYGDVDFDKSNVKRQNGKLYIIEGKTTKNDTITLKIVNYPKKAVLEDIIRKR</sequence>
<proteinExistence type="predicted"/>
<evidence type="ECO:0000256" key="1">
    <source>
        <dbReference type="SAM" id="Phobius"/>
    </source>
</evidence>
<keyword evidence="1" id="KW-0472">Membrane</keyword>
<dbReference type="InterPro" id="IPR025354">
    <property type="entry name" value="DUF4258"/>
</dbReference>
<dbReference type="RefSeq" id="WP_103725038.1">
    <property type="nucleotide sequence ID" value="NZ_PQNY01000002.1"/>
</dbReference>
<organism evidence="2 3">
    <name type="scientific">Flavobacterium croceum DSM 17960</name>
    <dbReference type="NCBI Taxonomy" id="1121886"/>
    <lineage>
        <taxon>Bacteria</taxon>
        <taxon>Pseudomonadati</taxon>
        <taxon>Bacteroidota</taxon>
        <taxon>Flavobacteriia</taxon>
        <taxon>Flavobacteriales</taxon>
        <taxon>Flavobacteriaceae</taxon>
        <taxon>Flavobacterium</taxon>
    </lineage>
</organism>
<accession>A0A2S4NAS3</accession>
<protein>
    <submittedName>
        <fullName evidence="2">Uncharacterized protein DUF4258</fullName>
    </submittedName>
</protein>
<dbReference type="EMBL" id="PQNY01000002">
    <property type="protein sequence ID" value="POS02791.1"/>
    <property type="molecule type" value="Genomic_DNA"/>
</dbReference>
<dbReference type="Proteomes" id="UP000237056">
    <property type="component" value="Unassembled WGS sequence"/>
</dbReference>
<feature type="transmembrane region" description="Helical" evidence="1">
    <location>
        <begin position="7"/>
        <end position="26"/>
    </location>
</feature>
<keyword evidence="1" id="KW-0812">Transmembrane</keyword>
<dbReference type="Pfam" id="PF14076">
    <property type="entry name" value="DUF4258"/>
    <property type="match status" value="1"/>
</dbReference>
<comment type="caution">
    <text evidence="2">The sequence shown here is derived from an EMBL/GenBank/DDBJ whole genome shotgun (WGS) entry which is preliminary data.</text>
</comment>
<dbReference type="OrthoDB" id="1466970at2"/>
<evidence type="ECO:0000313" key="2">
    <source>
        <dbReference type="EMBL" id="POS02791.1"/>
    </source>
</evidence>